<dbReference type="Pfam" id="PF01551">
    <property type="entry name" value="Peptidase_M23"/>
    <property type="match status" value="1"/>
</dbReference>
<dbReference type="RefSeq" id="WP_135993590.1">
    <property type="nucleotide sequence ID" value="NZ_SRYD01000043.1"/>
</dbReference>
<dbReference type="PANTHER" id="PTHR21666:SF289">
    <property type="entry name" value="L-ALA--D-GLU ENDOPEPTIDASE"/>
    <property type="match status" value="1"/>
</dbReference>
<dbReference type="Gene3D" id="2.70.70.10">
    <property type="entry name" value="Glucose Permease (Domain IIA)"/>
    <property type="match status" value="1"/>
</dbReference>
<evidence type="ECO:0000313" key="5">
    <source>
        <dbReference type="Proteomes" id="UP000306630"/>
    </source>
</evidence>
<dbReference type="EMBL" id="SRYD01000043">
    <property type="protein sequence ID" value="TGY72075.1"/>
    <property type="molecule type" value="Genomic_DNA"/>
</dbReference>
<dbReference type="PANTHER" id="PTHR21666">
    <property type="entry name" value="PEPTIDASE-RELATED"/>
    <property type="match status" value="1"/>
</dbReference>
<protein>
    <submittedName>
        <fullName evidence="4">M23 family metallopeptidase</fullName>
    </submittedName>
</protein>
<feature type="domain" description="M23ase beta-sheet core" evidence="3">
    <location>
        <begin position="128"/>
        <end position="220"/>
    </location>
</feature>
<evidence type="ECO:0000256" key="2">
    <source>
        <dbReference type="SAM" id="SignalP"/>
    </source>
</evidence>
<dbReference type="GO" id="GO:0004222">
    <property type="term" value="F:metalloendopeptidase activity"/>
    <property type="evidence" value="ECO:0007669"/>
    <property type="project" value="TreeGrafter"/>
</dbReference>
<evidence type="ECO:0000259" key="3">
    <source>
        <dbReference type="Pfam" id="PF01551"/>
    </source>
</evidence>
<proteinExistence type="predicted"/>
<gene>
    <name evidence="4" type="ORF">E5333_10630</name>
</gene>
<dbReference type="InterPro" id="IPR016047">
    <property type="entry name" value="M23ase_b-sheet_dom"/>
</dbReference>
<accession>A0A4S2FS99</accession>
<comment type="caution">
    <text evidence="4">The sequence shown here is derived from an EMBL/GenBank/DDBJ whole genome shotgun (WGS) entry which is preliminary data.</text>
</comment>
<dbReference type="CDD" id="cd12797">
    <property type="entry name" value="M23_peptidase"/>
    <property type="match status" value="1"/>
</dbReference>
<keyword evidence="1 2" id="KW-0732">Signal</keyword>
<evidence type="ECO:0000256" key="1">
    <source>
        <dbReference type="ARBA" id="ARBA00022729"/>
    </source>
</evidence>
<dbReference type="Proteomes" id="UP000306630">
    <property type="component" value="Unassembled WGS sequence"/>
</dbReference>
<name>A0A4S2FS99_9BACT</name>
<organism evidence="4 5">
    <name type="scientific">Muribaculum intestinale</name>
    <dbReference type="NCBI Taxonomy" id="1796646"/>
    <lineage>
        <taxon>Bacteria</taxon>
        <taxon>Pseudomonadati</taxon>
        <taxon>Bacteroidota</taxon>
        <taxon>Bacteroidia</taxon>
        <taxon>Bacteroidales</taxon>
        <taxon>Muribaculaceae</taxon>
        <taxon>Muribaculum</taxon>
    </lineage>
</organism>
<dbReference type="InterPro" id="IPR011055">
    <property type="entry name" value="Dup_hybrid_motif"/>
</dbReference>
<feature type="signal peptide" evidence="2">
    <location>
        <begin position="1"/>
        <end position="22"/>
    </location>
</feature>
<reference evidence="4 5" key="1">
    <citation type="submission" date="2019-04" db="EMBL/GenBank/DDBJ databases">
        <title>Microbes associate with the intestines of laboratory mice.</title>
        <authorList>
            <person name="Navarre W."/>
            <person name="Wong E."/>
            <person name="Huang K."/>
            <person name="Tropini C."/>
            <person name="Ng K."/>
            <person name="Yu B."/>
        </authorList>
    </citation>
    <scope>NUCLEOTIDE SEQUENCE [LARGE SCALE GENOMIC DNA]</scope>
    <source>
        <strain evidence="4 5">NM06_A21</strain>
    </source>
</reference>
<evidence type="ECO:0000313" key="4">
    <source>
        <dbReference type="EMBL" id="TGY72075.1"/>
    </source>
</evidence>
<feature type="chain" id="PRO_5020893565" evidence="2">
    <location>
        <begin position="23"/>
        <end position="232"/>
    </location>
</feature>
<sequence>MKKLLIFLMAIVTLAVTTPAFAAKRSIMELPLFERAVLIIKKFETLHKPKHWPYYQKYNVIQSNDIKSFYTHGYTLDFGCYSCDNKSALTLSKHIEKRSILSAPLRKIIVTSHFGRRTDPFTKKSRWHNGVDLKAVAGEPTYAMFAGVVAEVGFDNSRGRYVIVRSGRYAFEYYHLSRCLVSEGSLVLAGDSIGNAGSTGRSTGPHLHITLKCDGVSINPAILIDRIRRHRY</sequence>
<dbReference type="AlphaFoldDB" id="A0A4S2FS99"/>
<dbReference type="SUPFAM" id="SSF51261">
    <property type="entry name" value="Duplicated hybrid motif"/>
    <property type="match status" value="1"/>
</dbReference>
<dbReference type="InterPro" id="IPR050570">
    <property type="entry name" value="Cell_wall_metabolism_enzyme"/>
</dbReference>